<evidence type="ECO:0000313" key="8">
    <source>
        <dbReference type="Proteomes" id="UP000650467"/>
    </source>
</evidence>
<feature type="region of interest" description="Disordered" evidence="6">
    <location>
        <begin position="167"/>
        <end position="239"/>
    </location>
</feature>
<organism evidence="7 8">
    <name type="scientific">Chlamydomonas incerta</name>
    <dbReference type="NCBI Taxonomy" id="51695"/>
    <lineage>
        <taxon>Eukaryota</taxon>
        <taxon>Viridiplantae</taxon>
        <taxon>Chlorophyta</taxon>
        <taxon>core chlorophytes</taxon>
        <taxon>Chlorophyceae</taxon>
        <taxon>CS clade</taxon>
        <taxon>Chlamydomonadales</taxon>
        <taxon>Chlamydomonadaceae</taxon>
        <taxon>Chlamydomonas</taxon>
    </lineage>
</organism>
<dbReference type="GO" id="GO:0000226">
    <property type="term" value="P:microtubule cytoskeleton organization"/>
    <property type="evidence" value="ECO:0007669"/>
    <property type="project" value="TreeGrafter"/>
</dbReference>
<dbReference type="PROSITE" id="PS51221">
    <property type="entry name" value="TTL"/>
    <property type="match status" value="1"/>
</dbReference>
<feature type="region of interest" description="Disordered" evidence="6">
    <location>
        <begin position="1"/>
        <end position="29"/>
    </location>
</feature>
<dbReference type="GO" id="GO:0036064">
    <property type="term" value="C:ciliary basal body"/>
    <property type="evidence" value="ECO:0007669"/>
    <property type="project" value="TreeGrafter"/>
</dbReference>
<dbReference type="SUPFAM" id="SSF56059">
    <property type="entry name" value="Glutathione synthetase ATP-binding domain-like"/>
    <property type="match status" value="1"/>
</dbReference>
<feature type="region of interest" description="Disordered" evidence="6">
    <location>
        <begin position="628"/>
        <end position="694"/>
    </location>
</feature>
<accession>A0A835W2S1</accession>
<dbReference type="GO" id="GO:0005524">
    <property type="term" value="F:ATP binding"/>
    <property type="evidence" value="ECO:0007669"/>
    <property type="project" value="UniProtKB-KW"/>
</dbReference>
<feature type="compositionally biased region" description="Gly residues" evidence="6">
    <location>
        <begin position="604"/>
        <end position="622"/>
    </location>
</feature>
<proteinExistence type="predicted"/>
<keyword evidence="2" id="KW-0547">Nucleotide-binding</keyword>
<feature type="region of interest" description="Disordered" evidence="6">
    <location>
        <begin position="604"/>
        <end position="623"/>
    </location>
</feature>
<dbReference type="Gene3D" id="3.30.470.20">
    <property type="entry name" value="ATP-grasp fold, B domain"/>
    <property type="match status" value="1"/>
</dbReference>
<evidence type="ECO:0000256" key="1">
    <source>
        <dbReference type="ARBA" id="ARBA00022598"/>
    </source>
</evidence>
<evidence type="ECO:0000256" key="6">
    <source>
        <dbReference type="SAM" id="MobiDB-lite"/>
    </source>
</evidence>
<sequence>MPRHPQSAVGGPVNASEEPEANAPSTSAAAKGTFRFWHEERRFKGSGERCIVQQALFEHGGVRIGGYPKSAPVAGPLGWQRPGDWDFLWAPARLALKAIPHLKPGQLVSACPGLMSITKKRRLPATLKEALGEALAWDIVPHSFSLPEELPQLGAFVAEQTCNPATASGAAAASGTGGGGVSSGSGSDGEEQVPAAGARAGGAAGSASSSSTSGNTASTGAGAGSSSSGGGSGGADGNGRGKGQELWILKTAQHLGKGLKLMPLEAVALEAAKPRRRPGQKPYVLCQRYVERPLLVDGRKFGLRVWVAVTGHSPLRAYLHANGLVLFSTHGYDQSAWRTESGDVALGHVTNYAQNMDGTVWTLQQLESHMGAEAYGRMWSRVQRHSALVIAASLKHIKAEHEALKCPSGMTCEVVGLDYLIDVDLHPWLLEVNGTPSLQVEHEDGAVEQLIHDQKNGMVQDLMGLLGMRERFKPRYTALRAAAKAKQQAVAAAATATAAAGGSLAAAVASATAAVASAKPSAALTKKLREQMVPSTDEGVMARVAQELTHRGGFQPLMPLMPLEPGPGLNIPWDPRDFELRRLMTAAGVSFSSAAAAFYAQGGGDEAAAGGAAGAGAGGGSSSGVDAGAVARGGGSGSAGGSPEEPAAAGTGTGRAARRPAPGSRAAVGLGGSDDDDEEGGVGDDGDEDSEDDD</sequence>
<reference evidence="7" key="1">
    <citation type="journal article" date="2020" name="bioRxiv">
        <title>Comparative genomics of Chlamydomonas.</title>
        <authorList>
            <person name="Craig R.J."/>
            <person name="Hasan A.R."/>
            <person name="Ness R.W."/>
            <person name="Keightley P.D."/>
        </authorList>
    </citation>
    <scope>NUCLEOTIDE SEQUENCE</scope>
    <source>
        <strain evidence="7">SAG 7.73</strain>
    </source>
</reference>
<dbReference type="AlphaFoldDB" id="A0A835W2S1"/>
<feature type="compositionally biased region" description="Gly residues" evidence="6">
    <location>
        <begin position="175"/>
        <end position="187"/>
    </location>
</feature>
<comment type="caution">
    <text evidence="7">The sequence shown here is derived from an EMBL/GenBank/DDBJ whole genome shotgun (WGS) entry which is preliminary data.</text>
</comment>
<dbReference type="OrthoDB" id="202825at2759"/>
<name>A0A835W2S1_CHLIN</name>
<dbReference type="Pfam" id="PF03133">
    <property type="entry name" value="TTL"/>
    <property type="match status" value="1"/>
</dbReference>
<keyword evidence="8" id="KW-1185">Reference proteome</keyword>
<feature type="compositionally biased region" description="Gly residues" evidence="6">
    <location>
        <begin position="221"/>
        <end position="239"/>
    </location>
</feature>
<evidence type="ECO:0000256" key="4">
    <source>
        <dbReference type="ARBA" id="ARBA00041448"/>
    </source>
</evidence>
<feature type="compositionally biased region" description="Low complexity" evidence="6">
    <location>
        <begin position="641"/>
        <end position="650"/>
    </location>
</feature>
<dbReference type="Proteomes" id="UP000650467">
    <property type="component" value="Unassembled WGS sequence"/>
</dbReference>
<keyword evidence="3" id="KW-0067">ATP-binding</keyword>
<gene>
    <name evidence="7" type="ORF">HXX76_008239</name>
</gene>
<dbReference type="PANTHER" id="PTHR12241">
    <property type="entry name" value="TUBULIN POLYGLUTAMYLASE"/>
    <property type="match status" value="1"/>
</dbReference>
<dbReference type="EMBL" id="JAEHOC010000018">
    <property type="protein sequence ID" value="KAG2433886.1"/>
    <property type="molecule type" value="Genomic_DNA"/>
</dbReference>
<evidence type="ECO:0000256" key="3">
    <source>
        <dbReference type="ARBA" id="ARBA00022840"/>
    </source>
</evidence>
<protein>
    <recommendedName>
        <fullName evidence="4">Tubulin--tyrosine ligase-like protein 5</fullName>
    </recommendedName>
</protein>
<feature type="compositionally biased region" description="Low complexity" evidence="6">
    <location>
        <begin position="205"/>
        <end position="220"/>
    </location>
</feature>
<dbReference type="InterPro" id="IPR004344">
    <property type="entry name" value="TTL/TTLL_fam"/>
</dbReference>
<evidence type="ECO:0000256" key="5">
    <source>
        <dbReference type="ARBA" id="ARBA00049274"/>
    </source>
</evidence>
<keyword evidence="1" id="KW-0436">Ligase</keyword>
<feature type="compositionally biased region" description="Acidic residues" evidence="6">
    <location>
        <begin position="673"/>
        <end position="694"/>
    </location>
</feature>
<feature type="compositionally biased region" description="Gly residues" evidence="6">
    <location>
        <begin position="631"/>
        <end position="640"/>
    </location>
</feature>
<evidence type="ECO:0000256" key="2">
    <source>
        <dbReference type="ARBA" id="ARBA00022741"/>
    </source>
</evidence>
<dbReference type="GO" id="GO:0015631">
    <property type="term" value="F:tubulin binding"/>
    <property type="evidence" value="ECO:0007669"/>
    <property type="project" value="TreeGrafter"/>
</dbReference>
<dbReference type="GO" id="GO:0070740">
    <property type="term" value="F:tubulin-glutamic acid ligase activity"/>
    <property type="evidence" value="ECO:0007669"/>
    <property type="project" value="TreeGrafter"/>
</dbReference>
<dbReference type="PANTHER" id="PTHR12241:SF145">
    <property type="entry name" value="TUBULIN POLYGLUTAMYLASE TTLL5"/>
    <property type="match status" value="1"/>
</dbReference>
<comment type="catalytic activity">
    <reaction evidence="5">
        <text>L-glutamyl-[protein] + L-glutamate + ATP = gamma-L-glutamyl-L-glutamyl-[protein] + ADP + phosphate + H(+)</text>
        <dbReference type="Rhea" id="RHEA:60144"/>
        <dbReference type="Rhea" id="RHEA-COMP:10208"/>
        <dbReference type="Rhea" id="RHEA-COMP:15517"/>
        <dbReference type="ChEBI" id="CHEBI:15378"/>
        <dbReference type="ChEBI" id="CHEBI:29973"/>
        <dbReference type="ChEBI" id="CHEBI:29985"/>
        <dbReference type="ChEBI" id="CHEBI:30616"/>
        <dbReference type="ChEBI" id="CHEBI:43474"/>
        <dbReference type="ChEBI" id="CHEBI:143622"/>
        <dbReference type="ChEBI" id="CHEBI:456216"/>
    </reaction>
    <physiologicalReaction direction="left-to-right" evidence="5">
        <dbReference type="Rhea" id="RHEA:60145"/>
    </physiologicalReaction>
</comment>
<evidence type="ECO:0000313" key="7">
    <source>
        <dbReference type="EMBL" id="KAG2433886.1"/>
    </source>
</evidence>